<evidence type="ECO:0000313" key="2">
    <source>
        <dbReference type="EMBL" id="EDM10926.1"/>
    </source>
</evidence>
<dbReference type="AlphaFoldDB" id="A6JMR4"/>
<dbReference type="EMBL" id="CH473991">
    <property type="protein sequence ID" value="EDM10926.1"/>
    <property type="molecule type" value="Genomic_DNA"/>
</dbReference>
<organism evidence="2 3">
    <name type="scientific">Rattus norvegicus</name>
    <name type="common">Rat</name>
    <dbReference type="NCBI Taxonomy" id="10116"/>
    <lineage>
        <taxon>Eukaryota</taxon>
        <taxon>Metazoa</taxon>
        <taxon>Chordata</taxon>
        <taxon>Craniata</taxon>
        <taxon>Vertebrata</taxon>
        <taxon>Euteleostomi</taxon>
        <taxon>Mammalia</taxon>
        <taxon>Eutheria</taxon>
        <taxon>Euarchontoglires</taxon>
        <taxon>Glires</taxon>
        <taxon>Rodentia</taxon>
        <taxon>Myomorpha</taxon>
        <taxon>Muroidea</taxon>
        <taxon>Muridae</taxon>
        <taxon>Murinae</taxon>
        <taxon>Rattus</taxon>
    </lineage>
</organism>
<gene>
    <name evidence="2" type="primary">RGD1562693_predicted</name>
    <name evidence="2" type="ORF">rCG_53151</name>
</gene>
<accession>A6JMR4</accession>
<evidence type="ECO:0000313" key="3">
    <source>
        <dbReference type="Proteomes" id="UP000234681"/>
    </source>
</evidence>
<reference evidence="3" key="3">
    <citation type="submission" date="2005-09" db="EMBL/GenBank/DDBJ databases">
        <authorList>
            <person name="Mural R.J."/>
            <person name="Li P.W."/>
            <person name="Adams M.D."/>
            <person name="Amanatides P.G."/>
            <person name="Baden-Tillson H."/>
            <person name="Barnstead M."/>
            <person name="Chin S.H."/>
            <person name="Dew I."/>
            <person name="Evans C.A."/>
            <person name="Ferriera S."/>
            <person name="Flanigan M."/>
            <person name="Fosler C."/>
            <person name="Glodek A."/>
            <person name="Gu Z."/>
            <person name="Holt R.A."/>
            <person name="Jennings D."/>
            <person name="Kraft C.L."/>
            <person name="Lu F."/>
            <person name="Nguyen T."/>
            <person name="Nusskern D.R."/>
            <person name="Pfannkoch C.M."/>
            <person name="Sitter C."/>
            <person name="Sutton G.G."/>
            <person name="Venter J.C."/>
            <person name="Wang Z."/>
            <person name="Woodage T."/>
            <person name="Zheng X.H."/>
            <person name="Zhong F."/>
        </authorList>
    </citation>
    <scope>NUCLEOTIDE SEQUENCE [LARGE SCALE GENOMIC DNA]</scope>
    <source>
        <strain>BN</strain>
        <strain evidence="3">Sprague-Dawley</strain>
    </source>
</reference>
<name>A6JMR4_RAT</name>
<feature type="region of interest" description="Disordered" evidence="1">
    <location>
        <begin position="1"/>
        <end position="22"/>
    </location>
</feature>
<reference evidence="2" key="1">
    <citation type="journal article" date="2005" name="Genome Res.">
        <title>Gene and alternative splicing annotation with AIR.</title>
        <authorList>
            <person name="Florea L."/>
            <person name="Di Francesco V."/>
            <person name="Miller J."/>
            <person name="Turner R."/>
            <person name="Yao A."/>
            <person name="Harris M."/>
            <person name="Walenz B."/>
            <person name="Mobarry C."/>
            <person name="Merkulov G.V."/>
            <person name="Charlab R."/>
            <person name="Dew I."/>
            <person name="Deng Z."/>
            <person name="Istrail S."/>
            <person name="Li P."/>
            <person name="Sutton G."/>
        </authorList>
    </citation>
    <scope>NUCLEOTIDE SEQUENCE</scope>
    <source>
        <strain evidence="2">BN</strain>
    </source>
</reference>
<feature type="compositionally biased region" description="Basic and acidic residues" evidence="1">
    <location>
        <begin position="13"/>
        <end position="22"/>
    </location>
</feature>
<dbReference type="EMBL" id="CH473991">
    <property type="protein sequence ID" value="EDM10927.1"/>
    <property type="molecule type" value="Genomic_DNA"/>
</dbReference>
<evidence type="ECO:0000256" key="1">
    <source>
        <dbReference type="SAM" id="MobiDB-lite"/>
    </source>
</evidence>
<proteinExistence type="predicted"/>
<feature type="region of interest" description="Disordered" evidence="1">
    <location>
        <begin position="45"/>
        <end position="70"/>
    </location>
</feature>
<reference evidence="2" key="2">
    <citation type="submission" date="2005-07" db="EMBL/GenBank/DDBJ databases">
        <authorList>
            <person name="Mural R.J."/>
            <person name="Li P.W."/>
            <person name="Adams M.D."/>
            <person name="Amanatides P.G."/>
            <person name="Baden-Tillson H."/>
            <person name="Barnstead M."/>
            <person name="Chin S.H."/>
            <person name="Dew I."/>
            <person name="Evans C.A."/>
            <person name="Ferriera S."/>
            <person name="Flanigan M."/>
            <person name="Fosler C."/>
            <person name="Glodek A."/>
            <person name="Gu Z."/>
            <person name="Holt R.A."/>
            <person name="Jennings D."/>
            <person name="Kraft C.L."/>
            <person name="Lu F."/>
            <person name="Nguyen T."/>
            <person name="Nusskern D.R."/>
            <person name="Pfannkoch C.M."/>
            <person name="Sitter C."/>
            <person name="Sutton G.G."/>
            <person name="Venter J.C."/>
            <person name="Wang Z."/>
            <person name="Woodage T."/>
            <person name="Zheng X.H."/>
            <person name="Zhong F."/>
        </authorList>
    </citation>
    <scope>NUCLEOTIDE SEQUENCE</scope>
    <source>
        <strain evidence="2">BN</strain>
    </source>
</reference>
<sequence>MSRVRRSTAASPQRERRNLNVERGRRATLVPLMAELLAVVEQRNLSGRQRKRNTSMSISPQAGGREKKRAEIRIEGGAQVLIPAGIMGILKGGVIEVGVGVGVGVQIGPIGIKSTGTLMSASPSMPVTVDITEACSSCPVL</sequence>
<protein>
    <submittedName>
        <fullName evidence="2">Similar to RNA binding motif protein, X-linked 2 (Predicted), isoform CRA_a</fullName>
    </submittedName>
</protein>
<dbReference type="Proteomes" id="UP000234681">
    <property type="component" value="Chromosome X"/>
</dbReference>